<evidence type="ECO:0000256" key="1">
    <source>
        <dbReference type="SAM" id="MobiDB-lite"/>
    </source>
</evidence>
<name>A0A7W9V043_9ACTN</name>
<reference evidence="2 3" key="1">
    <citation type="submission" date="2020-08" db="EMBL/GenBank/DDBJ databases">
        <title>Genomic Encyclopedia of Type Strains, Phase III (KMG-III): the genomes of soil and plant-associated and newly described type strains.</title>
        <authorList>
            <person name="Whitman W."/>
        </authorList>
    </citation>
    <scope>NUCLEOTIDE SEQUENCE [LARGE SCALE GENOMIC DNA]</scope>
    <source>
        <strain evidence="2 3">CECT 8305</strain>
    </source>
</reference>
<accession>A0A7W9V043</accession>
<proteinExistence type="predicted"/>
<evidence type="ECO:0000313" key="2">
    <source>
        <dbReference type="EMBL" id="MBB5936404.1"/>
    </source>
</evidence>
<keyword evidence="3" id="KW-1185">Reference proteome</keyword>
<protein>
    <submittedName>
        <fullName evidence="2">Uncharacterized protein</fullName>
    </submittedName>
</protein>
<dbReference type="EMBL" id="JACHJL010000008">
    <property type="protein sequence ID" value="MBB5936404.1"/>
    <property type="molecule type" value="Genomic_DNA"/>
</dbReference>
<dbReference type="Proteomes" id="UP000588098">
    <property type="component" value="Unassembled WGS sequence"/>
</dbReference>
<evidence type="ECO:0000313" key="3">
    <source>
        <dbReference type="Proteomes" id="UP000588098"/>
    </source>
</evidence>
<comment type="caution">
    <text evidence="2">The sequence shown here is derived from an EMBL/GenBank/DDBJ whole genome shotgun (WGS) entry which is preliminary data.</text>
</comment>
<sequence>MNRPKAPHLAYQGRVHQNESHNDAQMTAAPYTVAGMRR</sequence>
<organism evidence="2 3">
    <name type="scientific">Streptomyces zagrosensis</name>
    <dbReference type="NCBI Taxonomy" id="1042984"/>
    <lineage>
        <taxon>Bacteria</taxon>
        <taxon>Bacillati</taxon>
        <taxon>Actinomycetota</taxon>
        <taxon>Actinomycetes</taxon>
        <taxon>Kitasatosporales</taxon>
        <taxon>Streptomycetaceae</taxon>
        <taxon>Streptomyces</taxon>
    </lineage>
</organism>
<feature type="region of interest" description="Disordered" evidence="1">
    <location>
        <begin position="1"/>
        <end position="38"/>
    </location>
</feature>
<dbReference type="AlphaFoldDB" id="A0A7W9V043"/>
<gene>
    <name evidence="2" type="ORF">FHS42_003479</name>
</gene>